<gene>
    <name evidence="2" type="ORF">BRM3_08600</name>
</gene>
<dbReference type="EMBL" id="CP107020">
    <property type="protein sequence ID" value="UYG15702.1"/>
    <property type="molecule type" value="Genomic_DNA"/>
</dbReference>
<feature type="region of interest" description="Disordered" evidence="1">
    <location>
        <begin position="82"/>
        <end position="119"/>
    </location>
</feature>
<evidence type="ECO:0000313" key="3">
    <source>
        <dbReference type="Proteomes" id="UP001164305"/>
    </source>
</evidence>
<evidence type="ECO:0000256" key="1">
    <source>
        <dbReference type="SAM" id="MobiDB-lite"/>
    </source>
</evidence>
<keyword evidence="3" id="KW-1185">Reference proteome</keyword>
<dbReference type="RefSeq" id="WP_263592916.1">
    <property type="nucleotide sequence ID" value="NZ_CP107020.1"/>
</dbReference>
<dbReference type="Pfam" id="PF12005">
    <property type="entry name" value="DUF3499"/>
    <property type="match status" value="1"/>
</dbReference>
<dbReference type="Proteomes" id="UP001164305">
    <property type="component" value="Chromosome"/>
</dbReference>
<accession>A0ABY6FXR4</accession>
<dbReference type="SUPFAM" id="SSF50475">
    <property type="entry name" value="FMN-binding split barrel"/>
    <property type="match status" value="1"/>
</dbReference>
<name>A0ABY6FXR4_9MICO</name>
<proteinExistence type="predicted"/>
<feature type="compositionally biased region" description="Basic and acidic residues" evidence="1">
    <location>
        <begin position="82"/>
        <end position="111"/>
    </location>
</feature>
<sequence length="119" mass="12982">MPARECSRTACSRPAVSTLTYVYADSTAVLGPLAATSEPHTYDLCREHSAGLTVPLGWRVIRVAGTAEGTDDLVALAEAVRADREDRDAPRPPARRDERAAERRTGTDRHLHVVRNPHA</sequence>
<protein>
    <submittedName>
        <fullName evidence="2">DUF3499 domain-containing protein</fullName>
    </submittedName>
</protein>
<evidence type="ECO:0000313" key="2">
    <source>
        <dbReference type="EMBL" id="UYG15702.1"/>
    </source>
</evidence>
<reference evidence="2" key="1">
    <citation type="submission" date="2022-10" db="EMBL/GenBank/DDBJ databases">
        <title>Whole-Genome Sequencing of Brachybacterium huguangmaarense BRM-3, Isolated from Betula schmidtii.</title>
        <authorList>
            <person name="Haam D."/>
        </authorList>
    </citation>
    <scope>NUCLEOTIDE SEQUENCE</scope>
    <source>
        <strain evidence="2">BRM-3</strain>
    </source>
</reference>
<organism evidence="2 3">
    <name type="scientific">Brachybacterium huguangmaarense</name>
    <dbReference type="NCBI Taxonomy" id="1652028"/>
    <lineage>
        <taxon>Bacteria</taxon>
        <taxon>Bacillati</taxon>
        <taxon>Actinomycetota</taxon>
        <taxon>Actinomycetes</taxon>
        <taxon>Micrococcales</taxon>
        <taxon>Dermabacteraceae</taxon>
        <taxon>Brachybacterium</taxon>
    </lineage>
</organism>
<dbReference type="InterPro" id="IPR021888">
    <property type="entry name" value="DUF3499"/>
</dbReference>